<evidence type="ECO:0000256" key="10">
    <source>
        <dbReference type="ARBA" id="ARBA00048605"/>
    </source>
</evidence>
<evidence type="ECO:0000256" key="11">
    <source>
        <dbReference type="PIRSR" id="PIRSR601382-2"/>
    </source>
</evidence>
<keyword evidence="6" id="KW-0378">Hydrolase</keyword>
<feature type="binding site" evidence="11">
    <location>
        <position position="32"/>
    </location>
    <ligand>
        <name>Ca(2+)</name>
        <dbReference type="ChEBI" id="CHEBI:29108"/>
    </ligand>
</feature>
<dbReference type="GO" id="GO:0005509">
    <property type="term" value="F:calcium ion binding"/>
    <property type="evidence" value="ECO:0007669"/>
    <property type="project" value="InterPro"/>
</dbReference>
<evidence type="ECO:0000256" key="9">
    <source>
        <dbReference type="ARBA" id="ARBA00047669"/>
    </source>
</evidence>
<dbReference type="EMBL" id="LSRQ01004298">
    <property type="protein sequence ID" value="OAY69671.1"/>
    <property type="molecule type" value="Genomic_DNA"/>
</dbReference>
<keyword evidence="7 11" id="KW-0106">Calcium</keyword>
<sequence>METFFLGETLKYLYLLFGENNILPLDKFVFNTEAHPFPLINSSVNREGSSRVWPLRSWLTGDRKPAYQYQLFNSKMRVDARNGLTH</sequence>
<comment type="catalytic activity">
    <reaction evidence="9">
        <text>N(4)-(alpha-D-Man-(1-&gt;2)-alpha-D-Man-(1-&gt;2)-alpha-D-Man-(1-&gt;3)-[alpha-D-Man-(1-&gt;3)-[alpha-D-Man-(1-&gt;2)-alpha-D-Man-(1-&gt;6)]-alpha-D-Man-(1-&gt;6)]-beta-D-Man-(1-&gt;4)-beta-D-GlcNAc-(1-&gt;4)-beta-D-GlcNAc)-L-asparaginyl-[protein] (N-glucan mannose isomer 8A1,2,3B1,3) + 3 H2O = N(4)-(alpha-D-Man-(1-&gt;3)-[alpha-D-Man-(1-&gt;3)-[alpha-D-Man-(1-&gt;6)]-alpha-D-Man-(1-&gt;6)]-beta-D-Man-(1-&gt;4)-beta-D-GlcNAc-(1-&gt;4)-beta-D-GlcNAc)-L-asparaginyl-[protein] (N-glucan mannose isomer 5A1,2) + 3 beta-D-mannose</text>
        <dbReference type="Rhea" id="RHEA:56028"/>
        <dbReference type="Rhea" id="RHEA-COMP:14358"/>
        <dbReference type="Rhea" id="RHEA-COMP:14367"/>
        <dbReference type="ChEBI" id="CHEBI:15377"/>
        <dbReference type="ChEBI" id="CHEBI:28563"/>
        <dbReference type="ChEBI" id="CHEBI:59087"/>
        <dbReference type="ChEBI" id="CHEBI:60628"/>
        <dbReference type="EC" id="3.2.1.113"/>
    </reaction>
</comment>
<dbReference type="GO" id="GO:0005975">
    <property type="term" value="P:carbohydrate metabolic process"/>
    <property type="evidence" value="ECO:0007669"/>
    <property type="project" value="InterPro"/>
</dbReference>
<proteinExistence type="inferred from homology"/>
<protein>
    <recommendedName>
        <fullName evidence="4">mannosyl-oligosaccharide 1,2-alpha-mannosidase</fullName>
        <ecNumber evidence="4">3.2.1.113</ecNumber>
    </recommendedName>
</protein>
<dbReference type="PANTHER" id="PTHR11742">
    <property type="entry name" value="MANNOSYL-OLIGOSACCHARIDE ALPHA-1,2-MANNOSIDASE-RELATED"/>
    <property type="match status" value="1"/>
</dbReference>
<evidence type="ECO:0000256" key="4">
    <source>
        <dbReference type="ARBA" id="ARBA00012238"/>
    </source>
</evidence>
<evidence type="ECO:0000256" key="7">
    <source>
        <dbReference type="ARBA" id="ARBA00022837"/>
    </source>
</evidence>
<dbReference type="InterPro" id="IPR001382">
    <property type="entry name" value="Glyco_hydro_47"/>
</dbReference>
<evidence type="ECO:0000256" key="6">
    <source>
        <dbReference type="ARBA" id="ARBA00022801"/>
    </source>
</evidence>
<dbReference type="GO" id="GO:0004571">
    <property type="term" value="F:mannosyl-oligosaccharide 1,2-alpha-mannosidase activity"/>
    <property type="evidence" value="ECO:0007669"/>
    <property type="project" value="UniProtKB-EC"/>
</dbReference>
<evidence type="ECO:0000256" key="2">
    <source>
        <dbReference type="ARBA" id="ARBA00004922"/>
    </source>
</evidence>
<comment type="similarity">
    <text evidence="3">Belongs to the glycosyl hydrolase 47 family.</text>
</comment>
<dbReference type="AlphaFoldDB" id="A0A199UYH6"/>
<evidence type="ECO:0000256" key="1">
    <source>
        <dbReference type="ARBA" id="ARBA00001913"/>
    </source>
</evidence>
<dbReference type="GO" id="GO:0005802">
    <property type="term" value="C:trans-Golgi network"/>
    <property type="evidence" value="ECO:0007669"/>
    <property type="project" value="TreeGrafter"/>
</dbReference>
<keyword evidence="5 11" id="KW-0479">Metal-binding</keyword>
<evidence type="ECO:0000313" key="12">
    <source>
        <dbReference type="EMBL" id="OAY69671.1"/>
    </source>
</evidence>
<comment type="pathway">
    <text evidence="2">Protein modification; protein glycosylation.</text>
</comment>
<evidence type="ECO:0000256" key="3">
    <source>
        <dbReference type="ARBA" id="ARBA00007658"/>
    </source>
</evidence>
<accession>A0A199UYH6</accession>
<comment type="caution">
    <text evidence="12">The sequence shown here is derived from an EMBL/GenBank/DDBJ whole genome shotgun (WGS) entry which is preliminary data.</text>
</comment>
<dbReference type="InterPro" id="IPR012341">
    <property type="entry name" value="6hp_glycosidase-like_sf"/>
</dbReference>
<dbReference type="Proteomes" id="UP000092600">
    <property type="component" value="Unassembled WGS sequence"/>
</dbReference>
<dbReference type="SUPFAM" id="SSF48225">
    <property type="entry name" value="Seven-hairpin glycosidases"/>
    <property type="match status" value="1"/>
</dbReference>
<dbReference type="InterPro" id="IPR036026">
    <property type="entry name" value="Seven-hairpin_glycosidases"/>
</dbReference>
<reference evidence="12 13" key="1">
    <citation type="journal article" date="2016" name="DNA Res.">
        <title>The draft genome of MD-2 pineapple using hybrid error correction of long reads.</title>
        <authorList>
            <person name="Redwan R.M."/>
            <person name="Saidin A."/>
            <person name="Kumar S.V."/>
        </authorList>
    </citation>
    <scope>NUCLEOTIDE SEQUENCE [LARGE SCALE GENOMIC DNA]</scope>
    <source>
        <strain evidence="13">cv. MD2</strain>
        <tissue evidence="12">Leaf</tissue>
    </source>
</reference>
<dbReference type="Gene3D" id="1.50.10.10">
    <property type="match status" value="1"/>
</dbReference>
<dbReference type="GO" id="GO:0005783">
    <property type="term" value="C:endoplasmic reticulum"/>
    <property type="evidence" value="ECO:0007669"/>
    <property type="project" value="TreeGrafter"/>
</dbReference>
<dbReference type="Pfam" id="PF01532">
    <property type="entry name" value="Glyco_hydro_47"/>
    <property type="match status" value="1"/>
</dbReference>
<dbReference type="InterPro" id="IPR050749">
    <property type="entry name" value="Glycosyl_Hydrolase_47"/>
</dbReference>
<comment type="cofactor">
    <cofactor evidence="1 11">
        <name>Ca(2+)</name>
        <dbReference type="ChEBI" id="CHEBI:29108"/>
    </cofactor>
</comment>
<evidence type="ECO:0000256" key="5">
    <source>
        <dbReference type="ARBA" id="ARBA00022723"/>
    </source>
</evidence>
<dbReference type="GO" id="GO:0016020">
    <property type="term" value="C:membrane"/>
    <property type="evidence" value="ECO:0007669"/>
    <property type="project" value="InterPro"/>
</dbReference>
<dbReference type="STRING" id="4615.A0A199UYH6"/>
<gene>
    <name evidence="12" type="ORF">ACMD2_15569</name>
</gene>
<evidence type="ECO:0000256" key="8">
    <source>
        <dbReference type="ARBA" id="ARBA00023157"/>
    </source>
</evidence>
<dbReference type="EC" id="3.2.1.113" evidence="4"/>
<keyword evidence="8" id="KW-1015">Disulfide bond</keyword>
<evidence type="ECO:0000313" key="13">
    <source>
        <dbReference type="Proteomes" id="UP000092600"/>
    </source>
</evidence>
<name>A0A199UYH6_ANACO</name>
<dbReference type="PANTHER" id="PTHR11742:SF55">
    <property type="entry name" value="ENDOPLASMIC RETICULUM MANNOSYL-OLIGOSACCHARIDE 1,2-ALPHA-MANNOSIDASE"/>
    <property type="match status" value="1"/>
</dbReference>
<comment type="catalytic activity">
    <reaction evidence="10">
        <text>N(4)-(alpha-D-Man-(1-&gt;2)-alpha-D-Man-(1-&gt;2)-alpha-D-Man-(1-&gt;3)-[alpha-D-Man-(1-&gt;2)-alpha-D-Man-(1-&gt;3)-[alpha-D-Man-(1-&gt;2)-alpha-D-Man-(1-&gt;6)]-alpha-D-Man-(1-&gt;6)]-beta-D-Man-(1-&gt;4)-beta-D-GlcNAc-(1-&gt;4)-beta-D-GlcNAc)-L-asparaginyl-[protein] (N-glucan mannose isomer 9A1,2,3B1,2,3) + 4 H2O = N(4)-(alpha-D-Man-(1-&gt;3)-[alpha-D-Man-(1-&gt;3)-[alpha-D-Man-(1-&gt;6)]-alpha-D-Man-(1-&gt;6)]-beta-D-Man-(1-&gt;4)-beta-D-GlcNAc-(1-&gt;4)-beta-D-GlcNAc)-L-asparaginyl-[protein] (N-glucan mannose isomer 5A1,2) + 4 beta-D-mannose</text>
        <dbReference type="Rhea" id="RHEA:56008"/>
        <dbReference type="Rhea" id="RHEA-COMP:14356"/>
        <dbReference type="Rhea" id="RHEA-COMP:14367"/>
        <dbReference type="ChEBI" id="CHEBI:15377"/>
        <dbReference type="ChEBI" id="CHEBI:28563"/>
        <dbReference type="ChEBI" id="CHEBI:59087"/>
        <dbReference type="ChEBI" id="CHEBI:139493"/>
        <dbReference type="EC" id="3.2.1.113"/>
    </reaction>
</comment>
<organism evidence="12 13">
    <name type="scientific">Ananas comosus</name>
    <name type="common">Pineapple</name>
    <name type="synonym">Ananas ananas</name>
    <dbReference type="NCBI Taxonomy" id="4615"/>
    <lineage>
        <taxon>Eukaryota</taxon>
        <taxon>Viridiplantae</taxon>
        <taxon>Streptophyta</taxon>
        <taxon>Embryophyta</taxon>
        <taxon>Tracheophyta</taxon>
        <taxon>Spermatophyta</taxon>
        <taxon>Magnoliopsida</taxon>
        <taxon>Liliopsida</taxon>
        <taxon>Poales</taxon>
        <taxon>Bromeliaceae</taxon>
        <taxon>Bromelioideae</taxon>
        <taxon>Ananas</taxon>
    </lineage>
</organism>
<dbReference type="GO" id="GO:0005768">
    <property type="term" value="C:endosome"/>
    <property type="evidence" value="ECO:0007669"/>
    <property type="project" value="TreeGrafter"/>
</dbReference>